<keyword evidence="5" id="KW-0677">Repeat</keyword>
<name>A0AAV0VUH9_9HEMI</name>
<dbReference type="InterPro" id="IPR015245">
    <property type="entry name" value="Tap_RNA-bd"/>
</dbReference>
<evidence type="ECO:0000259" key="9">
    <source>
        <dbReference type="PROSITE" id="PS50177"/>
    </source>
</evidence>
<dbReference type="GO" id="GO:0016973">
    <property type="term" value="P:poly(A)+ mRNA export from nucleus"/>
    <property type="evidence" value="ECO:0007669"/>
    <property type="project" value="TreeGrafter"/>
</dbReference>
<evidence type="ECO:0000256" key="6">
    <source>
        <dbReference type="ARBA" id="ARBA00022816"/>
    </source>
</evidence>
<evidence type="ECO:0000256" key="1">
    <source>
        <dbReference type="ARBA" id="ARBA00004642"/>
    </source>
</evidence>
<dbReference type="PROSITE" id="PS51450">
    <property type="entry name" value="LRR"/>
    <property type="match status" value="1"/>
</dbReference>
<evidence type="ECO:0000313" key="11">
    <source>
        <dbReference type="EMBL" id="CAI6347937.1"/>
    </source>
</evidence>
<dbReference type="InterPro" id="IPR002075">
    <property type="entry name" value="NTF2_dom"/>
</dbReference>
<keyword evidence="12" id="KW-1185">Reference proteome</keyword>
<feature type="compositionally biased region" description="Basic and acidic residues" evidence="8">
    <location>
        <begin position="7"/>
        <end position="29"/>
    </location>
</feature>
<dbReference type="SUPFAM" id="SSF54427">
    <property type="entry name" value="NTF2-like"/>
    <property type="match status" value="1"/>
</dbReference>
<dbReference type="PROSITE" id="PS51281">
    <property type="entry name" value="TAP_C"/>
    <property type="match status" value="1"/>
</dbReference>
<keyword evidence="6" id="KW-0509">mRNA transport</keyword>
<dbReference type="EMBL" id="CARXXK010000001">
    <property type="protein sequence ID" value="CAI6347937.1"/>
    <property type="molecule type" value="Genomic_DNA"/>
</dbReference>
<evidence type="ECO:0000256" key="4">
    <source>
        <dbReference type="ARBA" id="ARBA00022614"/>
    </source>
</evidence>
<evidence type="ECO:0000256" key="7">
    <source>
        <dbReference type="ARBA" id="ARBA00023242"/>
    </source>
</evidence>
<dbReference type="GO" id="GO:0005654">
    <property type="term" value="C:nucleoplasm"/>
    <property type="evidence" value="ECO:0007669"/>
    <property type="project" value="UniProtKB-SubCell"/>
</dbReference>
<dbReference type="InterPro" id="IPR035979">
    <property type="entry name" value="RBD_domain_sf"/>
</dbReference>
<feature type="region of interest" description="Disordered" evidence="8">
    <location>
        <begin position="1"/>
        <end position="45"/>
    </location>
</feature>
<dbReference type="PROSITE" id="PS50177">
    <property type="entry name" value="NTF2_DOMAIN"/>
    <property type="match status" value="1"/>
</dbReference>
<dbReference type="InterPro" id="IPR032675">
    <property type="entry name" value="LRR_dom_sf"/>
</dbReference>
<dbReference type="Pfam" id="PF24048">
    <property type="entry name" value="LRR_NXF1-5"/>
    <property type="match status" value="1"/>
</dbReference>
<dbReference type="InterPro" id="IPR001611">
    <property type="entry name" value="Leu-rich_rpt"/>
</dbReference>
<dbReference type="InterPro" id="IPR018222">
    <property type="entry name" value="Nuclear_transport_factor_2_euk"/>
</dbReference>
<comment type="subcellular location">
    <subcellularLocation>
        <location evidence="1">Nucleus</location>
        <location evidence="1">Nucleoplasm</location>
    </subcellularLocation>
</comment>
<dbReference type="InterPro" id="IPR057125">
    <property type="entry name" value="NXF1/2/3/5-like_LRR"/>
</dbReference>
<evidence type="ECO:0000313" key="12">
    <source>
        <dbReference type="Proteomes" id="UP001160148"/>
    </source>
</evidence>
<keyword evidence="3" id="KW-0813">Transport</keyword>
<dbReference type="Gene3D" id="3.80.10.10">
    <property type="entry name" value="Ribonuclease Inhibitor"/>
    <property type="match status" value="1"/>
</dbReference>
<dbReference type="GO" id="GO:0003723">
    <property type="term" value="F:RNA binding"/>
    <property type="evidence" value="ECO:0007669"/>
    <property type="project" value="InterPro"/>
</dbReference>
<dbReference type="Pfam" id="PF03943">
    <property type="entry name" value="TAP_C"/>
    <property type="match status" value="1"/>
</dbReference>
<organism evidence="11 12">
    <name type="scientific">Macrosiphum euphorbiae</name>
    <name type="common">potato aphid</name>
    <dbReference type="NCBI Taxonomy" id="13131"/>
    <lineage>
        <taxon>Eukaryota</taxon>
        <taxon>Metazoa</taxon>
        <taxon>Ecdysozoa</taxon>
        <taxon>Arthropoda</taxon>
        <taxon>Hexapoda</taxon>
        <taxon>Insecta</taxon>
        <taxon>Pterygota</taxon>
        <taxon>Neoptera</taxon>
        <taxon>Paraneoptera</taxon>
        <taxon>Hemiptera</taxon>
        <taxon>Sternorrhyncha</taxon>
        <taxon>Aphidomorpha</taxon>
        <taxon>Aphidoidea</taxon>
        <taxon>Aphididae</taxon>
        <taxon>Macrosiphini</taxon>
        <taxon>Macrosiphum</taxon>
    </lineage>
</organism>
<dbReference type="GO" id="GO:0005737">
    <property type="term" value="C:cytoplasm"/>
    <property type="evidence" value="ECO:0007669"/>
    <property type="project" value="InterPro"/>
</dbReference>
<comment type="caution">
    <text evidence="11">The sequence shown here is derived from an EMBL/GenBank/DDBJ whole genome shotgun (WGS) entry which is preliminary data.</text>
</comment>
<dbReference type="SUPFAM" id="SSF54928">
    <property type="entry name" value="RNA-binding domain, RBD"/>
    <property type="match status" value="1"/>
</dbReference>
<dbReference type="PANTHER" id="PTHR10662">
    <property type="entry name" value="NUCLEAR RNA EXPORT FACTOR"/>
    <property type="match status" value="1"/>
</dbReference>
<evidence type="ECO:0000259" key="10">
    <source>
        <dbReference type="PROSITE" id="PS51281"/>
    </source>
</evidence>
<protein>
    <recommendedName>
        <fullName evidence="13">Nuclear RNA export factor 1</fullName>
    </recommendedName>
</protein>
<dbReference type="PANTHER" id="PTHR10662:SF22">
    <property type="entry name" value="NUCLEAR RNA EXPORT FACTOR 1"/>
    <property type="match status" value="1"/>
</dbReference>
<keyword evidence="7" id="KW-0539">Nucleus</keyword>
<dbReference type="Gene3D" id="3.30.70.330">
    <property type="match status" value="1"/>
</dbReference>
<dbReference type="Proteomes" id="UP001160148">
    <property type="component" value="Unassembled WGS sequence"/>
</dbReference>
<gene>
    <name evidence="11" type="ORF">MEUPH1_LOCUS4663</name>
</gene>
<dbReference type="InterPro" id="IPR032710">
    <property type="entry name" value="NTF2-like_dom_sf"/>
</dbReference>
<evidence type="ECO:0000256" key="2">
    <source>
        <dbReference type="ARBA" id="ARBA00009285"/>
    </source>
</evidence>
<dbReference type="Gene3D" id="3.10.450.50">
    <property type="match status" value="1"/>
</dbReference>
<sequence>MSGGLTEGRKTNGRFHDDVHQHCEHERTSRPSTSQSGGGYSDRLGVSKNVTFKAKNRGDNHFRRSWDGTNDLVLDQLKSEFSNQNGLPGRRSFPERNYRPRGRGRYNNLSWSLKESRTGWYSVFVPNVEDGDEVLKIIQTYITPVVFYPYNKQYFDNALRFLVDDNKVAKVLYNASYKITHRDDQKLTIQVSLYLPPYGPTSFTPVSSEVKEKIVEAMATRYNPSNKTLDLSKLYACPLFTNVQLFVPLNRPAVLLAALNIAAQHTKHDLYGLSLENNHIYLGEGLKWIRRLFPELKVLNLAGNKLSDLNVLKCLSGYTIEGLNLSRNPVCNTKNKERYRRDIQKCFPMLNKLDNSEVPSQYSAIVESKFKMPINLGNSYPIPKGHNPELPNPIMTMVESFLTQYYERYDNQVSRQMLSEAYCENATFTLSSCFLPKNCNKGSLSLYLPESRNFLKSKQKNQQRHGLLHRGRENIIDFLEKLPKTKHDLGSFIVDVPLATTLMVQIVLNGVFVEDFKETDYKHICRSFCRTFCIVPFGNGWSIISDMLFITTITEDLLVETSKRFYAFKPKPVSLKIDDLNGYSNQNVTMFIEDIDEMESSLFYQQQDNFSFYQPSLVMAPIDRQQPSSSCQGSMPTSTPQIQHMEPAAPVNVQPDFPQQSTASFSMFNATTVSTTAFTTVNQSSTEVPVHDDVNENSDKLTMIKSFSNESGMNNEWAEKCLEENDWDYGKAALCFLDMRSNIPTVAFIH</sequence>
<comment type="similarity">
    <text evidence="2">Belongs to the NXF family.</text>
</comment>
<dbReference type="InterPro" id="IPR030217">
    <property type="entry name" value="NXF_fam"/>
</dbReference>
<evidence type="ECO:0000256" key="5">
    <source>
        <dbReference type="ARBA" id="ARBA00022737"/>
    </source>
</evidence>
<dbReference type="InterPro" id="IPR009060">
    <property type="entry name" value="UBA-like_sf"/>
</dbReference>
<dbReference type="SUPFAM" id="SSF46934">
    <property type="entry name" value="UBA-like"/>
    <property type="match status" value="1"/>
</dbReference>
<dbReference type="FunFam" id="1.10.8.10:FF:000018">
    <property type="entry name" value="Nuclear RNA export factor 1"/>
    <property type="match status" value="1"/>
</dbReference>
<feature type="domain" description="TAP-C" evidence="10">
    <location>
        <begin position="698"/>
        <end position="750"/>
    </location>
</feature>
<dbReference type="Gene3D" id="1.10.8.10">
    <property type="entry name" value="DNA helicase RuvA subunit, C-terminal domain"/>
    <property type="match status" value="1"/>
</dbReference>
<evidence type="ECO:0008006" key="13">
    <source>
        <dbReference type="Google" id="ProtNLM"/>
    </source>
</evidence>
<dbReference type="Pfam" id="PF09162">
    <property type="entry name" value="Tap-RNA_bind"/>
    <property type="match status" value="1"/>
</dbReference>
<dbReference type="InterPro" id="IPR012677">
    <property type="entry name" value="Nucleotide-bd_a/b_plait_sf"/>
</dbReference>
<evidence type="ECO:0000256" key="8">
    <source>
        <dbReference type="SAM" id="MobiDB-lite"/>
    </source>
</evidence>
<dbReference type="SUPFAM" id="SSF52058">
    <property type="entry name" value="L domain-like"/>
    <property type="match status" value="1"/>
</dbReference>
<dbReference type="AlphaFoldDB" id="A0AAV0VUH9"/>
<dbReference type="CDD" id="cd14342">
    <property type="entry name" value="UBA_TAP-C"/>
    <property type="match status" value="1"/>
</dbReference>
<evidence type="ECO:0000256" key="3">
    <source>
        <dbReference type="ARBA" id="ARBA00022448"/>
    </source>
</evidence>
<keyword evidence="4" id="KW-0433">Leucine-rich repeat</keyword>
<accession>A0AAV0VUH9</accession>
<reference evidence="11 12" key="1">
    <citation type="submission" date="2023-01" db="EMBL/GenBank/DDBJ databases">
        <authorList>
            <person name="Whitehead M."/>
        </authorList>
    </citation>
    <scope>NUCLEOTIDE SEQUENCE [LARGE SCALE GENOMIC DNA]</scope>
</reference>
<proteinExistence type="inferred from homology"/>
<dbReference type="InterPro" id="IPR005637">
    <property type="entry name" value="TAP_C_dom"/>
</dbReference>
<feature type="domain" description="NTF2" evidence="9">
    <location>
        <begin position="397"/>
        <end position="550"/>
    </location>
</feature>
<dbReference type="Pfam" id="PF22602">
    <property type="entry name" value="NXF_NTF2"/>
    <property type="match status" value="1"/>
</dbReference>
<dbReference type="SMART" id="SM00804">
    <property type="entry name" value="TAP_C"/>
    <property type="match status" value="1"/>
</dbReference>